<keyword evidence="3" id="KW-1185">Reference proteome</keyword>
<evidence type="ECO:0000256" key="1">
    <source>
        <dbReference type="SAM" id="MobiDB-lite"/>
    </source>
</evidence>
<reference evidence="2" key="1">
    <citation type="submission" date="2022-08" db="EMBL/GenBank/DDBJ databases">
        <authorList>
            <consortium name="DOE Joint Genome Institute"/>
            <person name="Min B."/>
            <person name="Riley R."/>
            <person name="Sierra-Patev S."/>
            <person name="Naranjo-Ortiz M."/>
            <person name="Looney B."/>
            <person name="Konkel Z."/>
            <person name="Slot J.C."/>
            <person name="Sakamoto Y."/>
            <person name="Steenwyk J.L."/>
            <person name="Rokas A."/>
            <person name="Carro J."/>
            <person name="Camarero S."/>
            <person name="Ferreira P."/>
            <person name="Molpeceres G."/>
            <person name="Ruiz-Duenas F.J."/>
            <person name="Serrano A."/>
            <person name="Henrissat B."/>
            <person name="Drula E."/>
            <person name="Hughes K.W."/>
            <person name="Mata J.L."/>
            <person name="Ishikawa N.K."/>
            <person name="Vargas-Isla R."/>
            <person name="Ushijima S."/>
            <person name="Smith C.A."/>
            <person name="Ahrendt S."/>
            <person name="Andreopoulos W."/>
            <person name="He G."/>
            <person name="Labutti K."/>
            <person name="Lipzen A."/>
            <person name="Ng V."/>
            <person name="Sandor L."/>
            <person name="Barry K."/>
            <person name="Martinez A.T."/>
            <person name="Xiao Y."/>
            <person name="Gibbons J.G."/>
            <person name="Terashima K."/>
            <person name="Hibbett D.S."/>
            <person name="Grigoriev I.V."/>
        </authorList>
    </citation>
    <scope>NUCLEOTIDE SEQUENCE</scope>
    <source>
        <strain evidence="2">TFB10827</strain>
    </source>
</reference>
<evidence type="ECO:0000313" key="3">
    <source>
        <dbReference type="Proteomes" id="UP001163828"/>
    </source>
</evidence>
<dbReference type="EMBL" id="MU791507">
    <property type="protein sequence ID" value="KAJ3990768.1"/>
    <property type="molecule type" value="Genomic_DNA"/>
</dbReference>
<feature type="region of interest" description="Disordered" evidence="1">
    <location>
        <begin position="1"/>
        <end position="26"/>
    </location>
</feature>
<feature type="region of interest" description="Disordered" evidence="1">
    <location>
        <begin position="40"/>
        <end position="157"/>
    </location>
</feature>
<organism evidence="2 3">
    <name type="scientific">Lentinula boryana</name>
    <dbReference type="NCBI Taxonomy" id="40481"/>
    <lineage>
        <taxon>Eukaryota</taxon>
        <taxon>Fungi</taxon>
        <taxon>Dikarya</taxon>
        <taxon>Basidiomycota</taxon>
        <taxon>Agaricomycotina</taxon>
        <taxon>Agaricomycetes</taxon>
        <taxon>Agaricomycetidae</taxon>
        <taxon>Agaricales</taxon>
        <taxon>Marasmiineae</taxon>
        <taxon>Omphalotaceae</taxon>
        <taxon>Lentinula</taxon>
    </lineage>
</organism>
<comment type="caution">
    <text evidence="2">The sequence shown here is derived from an EMBL/GenBank/DDBJ whole genome shotgun (WGS) entry which is preliminary data.</text>
</comment>
<proteinExistence type="predicted"/>
<name>A0ABQ8PX34_9AGAR</name>
<accession>A0ABQ8PX34</accession>
<gene>
    <name evidence="2" type="ORF">F5050DRAFT_1813493</name>
</gene>
<sequence length="157" mass="16799">MSSSPPPSVDAPSLPLSHPLSLSHSQASHVVNSVIAIAEESLNDPPPPYPSSSHHTRLIHVNRGTRSTRRDSQQQQRSHVVPPIGSDNHEPHQRSPRTLIRAFAVEDTASETTPLLGGTNGRHPESPSSTSHLRPRSLSQSSINSFAPSLASLAQTA</sequence>
<feature type="compositionally biased region" description="Polar residues" evidence="1">
    <location>
        <begin position="126"/>
        <end position="157"/>
    </location>
</feature>
<protein>
    <submittedName>
        <fullName evidence="2">Uncharacterized protein</fullName>
    </submittedName>
</protein>
<evidence type="ECO:0000313" key="2">
    <source>
        <dbReference type="EMBL" id="KAJ3990768.1"/>
    </source>
</evidence>
<dbReference type="Proteomes" id="UP001163828">
    <property type="component" value="Unassembled WGS sequence"/>
</dbReference>
<feature type="compositionally biased region" description="Low complexity" evidence="1">
    <location>
        <begin position="10"/>
        <end position="25"/>
    </location>
</feature>